<gene>
    <name evidence="2" type="ORF">JDV02_000761</name>
</gene>
<protein>
    <submittedName>
        <fullName evidence="2">Uncharacterized protein</fullName>
    </submittedName>
</protein>
<organism evidence="2 3">
    <name type="scientific">Purpureocillium takamizusanense</name>
    <dbReference type="NCBI Taxonomy" id="2060973"/>
    <lineage>
        <taxon>Eukaryota</taxon>
        <taxon>Fungi</taxon>
        <taxon>Dikarya</taxon>
        <taxon>Ascomycota</taxon>
        <taxon>Pezizomycotina</taxon>
        <taxon>Sordariomycetes</taxon>
        <taxon>Hypocreomycetidae</taxon>
        <taxon>Hypocreales</taxon>
        <taxon>Ophiocordycipitaceae</taxon>
        <taxon>Purpureocillium</taxon>
    </lineage>
</organism>
<dbReference type="OrthoDB" id="10393215at2759"/>
<proteinExistence type="predicted"/>
<feature type="compositionally biased region" description="Basic and acidic residues" evidence="1">
    <location>
        <begin position="170"/>
        <end position="182"/>
    </location>
</feature>
<accession>A0A9Q8V5V4</accession>
<dbReference type="GeneID" id="72062726"/>
<dbReference type="Proteomes" id="UP000829364">
    <property type="component" value="Chromosome 1"/>
</dbReference>
<evidence type="ECO:0000256" key="1">
    <source>
        <dbReference type="SAM" id="MobiDB-lite"/>
    </source>
</evidence>
<feature type="region of interest" description="Disordered" evidence="1">
    <location>
        <begin position="146"/>
        <end position="182"/>
    </location>
</feature>
<feature type="compositionally biased region" description="Low complexity" evidence="1">
    <location>
        <begin position="30"/>
        <end position="50"/>
    </location>
</feature>
<name>A0A9Q8V5V4_9HYPO</name>
<dbReference type="KEGG" id="ptkz:JDV02_000761"/>
<dbReference type="RefSeq" id="XP_047837569.1">
    <property type="nucleotide sequence ID" value="XM_047981609.1"/>
</dbReference>
<feature type="region of interest" description="Disordered" evidence="1">
    <location>
        <begin position="1"/>
        <end position="72"/>
    </location>
</feature>
<keyword evidence="3" id="KW-1185">Reference proteome</keyword>
<evidence type="ECO:0000313" key="3">
    <source>
        <dbReference type="Proteomes" id="UP000829364"/>
    </source>
</evidence>
<dbReference type="AlphaFoldDB" id="A0A9Q8V5V4"/>
<evidence type="ECO:0000313" key="2">
    <source>
        <dbReference type="EMBL" id="UNI14088.1"/>
    </source>
</evidence>
<reference evidence="2" key="1">
    <citation type="submission" date="2021-11" db="EMBL/GenBank/DDBJ databases">
        <title>Purpureocillium_takamizusanense_genome.</title>
        <authorList>
            <person name="Nguyen N.-H."/>
        </authorList>
    </citation>
    <scope>NUCLEOTIDE SEQUENCE</scope>
    <source>
        <strain evidence="2">PT3</strain>
    </source>
</reference>
<dbReference type="EMBL" id="CP086354">
    <property type="protein sequence ID" value="UNI14088.1"/>
    <property type="molecule type" value="Genomic_DNA"/>
</dbReference>
<sequence>MTMVAVAAPRTAEALAPGKRDAGAARSPLSASPEPAQQQQQQTQQEPPAAFTDDPRPKPRFNFTTPQDADNFDSYESTIEACDGIARSLGMGEIKSNKEYYLNMIKKNGRPKHWKDPHRTDEQLAESMELIRRSGLNTAEVLRMSLPEAVRPPMPDYNAGPEMSDDEEDGTAKQRREPRPSN</sequence>